<feature type="transmembrane region" description="Helical" evidence="1">
    <location>
        <begin position="32"/>
        <end position="52"/>
    </location>
</feature>
<comment type="caution">
    <text evidence="2">The sequence shown here is derived from an EMBL/GenBank/DDBJ whole genome shotgun (WGS) entry which is preliminary data.</text>
</comment>
<dbReference type="EMBL" id="VNJI01000002">
    <property type="protein sequence ID" value="TVY11481.1"/>
    <property type="molecule type" value="Genomic_DNA"/>
</dbReference>
<feature type="transmembrane region" description="Helical" evidence="1">
    <location>
        <begin position="72"/>
        <end position="93"/>
    </location>
</feature>
<evidence type="ECO:0000313" key="2">
    <source>
        <dbReference type="EMBL" id="TVY11481.1"/>
    </source>
</evidence>
<dbReference type="RefSeq" id="WP_144842672.1">
    <property type="nucleotide sequence ID" value="NZ_VNJI01000002.1"/>
</dbReference>
<name>A0A559KH82_9BACL</name>
<proteinExistence type="predicted"/>
<dbReference type="InterPro" id="IPR020210">
    <property type="entry name" value="Uncharacterised_YpbF_TM"/>
</dbReference>
<keyword evidence="1" id="KW-0472">Membrane</keyword>
<reference evidence="2 3" key="1">
    <citation type="submission" date="2019-07" db="EMBL/GenBank/DDBJ databases">
        <authorList>
            <person name="Kim J."/>
        </authorList>
    </citation>
    <scope>NUCLEOTIDE SEQUENCE [LARGE SCALE GENOMIC DNA]</scope>
    <source>
        <strain evidence="2 3">JC52</strain>
    </source>
</reference>
<keyword evidence="3" id="KW-1185">Reference proteome</keyword>
<protein>
    <submittedName>
        <fullName evidence="2">DUF2663 family protein</fullName>
    </submittedName>
</protein>
<dbReference type="OrthoDB" id="2969742at2"/>
<dbReference type="Pfam" id="PF10864">
    <property type="entry name" value="DUF2663"/>
    <property type="match status" value="1"/>
</dbReference>
<organism evidence="2 3">
    <name type="scientific">Paenibacillus cremeus</name>
    <dbReference type="NCBI Taxonomy" id="2163881"/>
    <lineage>
        <taxon>Bacteria</taxon>
        <taxon>Bacillati</taxon>
        <taxon>Bacillota</taxon>
        <taxon>Bacilli</taxon>
        <taxon>Bacillales</taxon>
        <taxon>Paenibacillaceae</taxon>
        <taxon>Paenibacillus</taxon>
    </lineage>
</organism>
<evidence type="ECO:0000256" key="1">
    <source>
        <dbReference type="SAM" id="Phobius"/>
    </source>
</evidence>
<accession>A0A559KH82</accession>
<keyword evidence="1" id="KW-0812">Transmembrane</keyword>
<evidence type="ECO:0000313" key="3">
    <source>
        <dbReference type="Proteomes" id="UP000317036"/>
    </source>
</evidence>
<dbReference type="AlphaFoldDB" id="A0A559KH82"/>
<sequence length="147" mass="17204">MAWDNPEVSADASTMINELIDRKKKMDGYKRWQFICTMGMLSLLLVCSYYFYNRVLMPSRSVWDIIDTFAANRLVVSAFVLLVTVYCLMSFFAKKYLEQKGKYDALRAEIIVFFQYGPWSKTKGTAIHDLISRELKELFDINLTYKS</sequence>
<gene>
    <name evidence="2" type="ORF">FPZ49_01925</name>
</gene>
<dbReference type="Proteomes" id="UP000317036">
    <property type="component" value="Unassembled WGS sequence"/>
</dbReference>
<keyword evidence="1" id="KW-1133">Transmembrane helix</keyword>